<evidence type="ECO:0000313" key="3">
    <source>
        <dbReference type="Proteomes" id="UP001497482"/>
    </source>
</evidence>
<organism evidence="2 3">
    <name type="scientific">Knipowitschia caucasica</name>
    <name type="common">Caucasian dwarf goby</name>
    <name type="synonym">Pomatoschistus caucasicus</name>
    <dbReference type="NCBI Taxonomy" id="637954"/>
    <lineage>
        <taxon>Eukaryota</taxon>
        <taxon>Metazoa</taxon>
        <taxon>Chordata</taxon>
        <taxon>Craniata</taxon>
        <taxon>Vertebrata</taxon>
        <taxon>Euteleostomi</taxon>
        <taxon>Actinopterygii</taxon>
        <taxon>Neopterygii</taxon>
        <taxon>Teleostei</taxon>
        <taxon>Neoteleostei</taxon>
        <taxon>Acanthomorphata</taxon>
        <taxon>Gobiaria</taxon>
        <taxon>Gobiiformes</taxon>
        <taxon>Gobioidei</taxon>
        <taxon>Gobiidae</taxon>
        <taxon>Gobiinae</taxon>
        <taxon>Knipowitschia</taxon>
    </lineage>
</organism>
<feature type="compositionally biased region" description="Basic and acidic residues" evidence="1">
    <location>
        <begin position="243"/>
        <end position="254"/>
    </location>
</feature>
<evidence type="ECO:0000256" key="1">
    <source>
        <dbReference type="SAM" id="MobiDB-lite"/>
    </source>
</evidence>
<accession>A0AAV2KZ21</accession>
<proteinExistence type="predicted"/>
<protein>
    <submittedName>
        <fullName evidence="2">Uncharacterized protein</fullName>
    </submittedName>
</protein>
<dbReference type="Proteomes" id="UP001497482">
    <property type="component" value="Chromosome 2"/>
</dbReference>
<dbReference type="AlphaFoldDB" id="A0AAV2KZ21"/>
<evidence type="ECO:0000313" key="2">
    <source>
        <dbReference type="EMBL" id="CAL1593347.1"/>
    </source>
</evidence>
<feature type="region of interest" description="Disordered" evidence="1">
    <location>
        <begin position="165"/>
        <end position="200"/>
    </location>
</feature>
<sequence length="322" mass="35011">MRAGPLHLFAAGGQEGLGGSRGGLGGSLAVVGAARTVPPDTVGWAPSPEPGRPPWPLAVVGLLLGWVSVTALSGRTHTDTNDERRAQAPHAELAPNICSRIHLTSDLCLWTRRPPLLRVAASPQRAPRQNIRLIQTQTNAGADKPCLGRDGWVFGAWRVVGGGTHAGQAEARRGSLSDVRCCSDEEETAPSTNKDTDRSSVRRLRRLVHTVYLPSLYEVQDNCKDWTQTSDTSGTGPRPKRHQGLDSDLKDIRDWTQTSDTSGTGPRPQRPQGLDPDLRHIRDWTQTSETSGTGPRPQRHQGLDPDPRHKRDWTQTSETSGT</sequence>
<name>A0AAV2KZ21_KNICA</name>
<dbReference type="EMBL" id="OZ035824">
    <property type="protein sequence ID" value="CAL1593347.1"/>
    <property type="molecule type" value="Genomic_DNA"/>
</dbReference>
<feature type="compositionally biased region" description="Polar residues" evidence="1">
    <location>
        <begin position="284"/>
        <end position="293"/>
    </location>
</feature>
<feature type="compositionally biased region" description="Basic and acidic residues" evidence="1">
    <location>
        <begin position="301"/>
        <end position="313"/>
    </location>
</feature>
<keyword evidence="3" id="KW-1185">Reference proteome</keyword>
<gene>
    <name evidence="2" type="ORF">KC01_LOCUS22465</name>
</gene>
<reference evidence="2 3" key="1">
    <citation type="submission" date="2024-04" db="EMBL/GenBank/DDBJ databases">
        <authorList>
            <person name="Waldvogel A.-M."/>
            <person name="Schoenle A."/>
        </authorList>
    </citation>
    <scope>NUCLEOTIDE SEQUENCE [LARGE SCALE GENOMIC DNA]</scope>
</reference>
<feature type="region of interest" description="Disordered" evidence="1">
    <location>
        <begin position="227"/>
        <end position="322"/>
    </location>
</feature>
<feature type="compositionally biased region" description="Polar residues" evidence="1">
    <location>
        <begin position="255"/>
        <end position="264"/>
    </location>
</feature>